<keyword evidence="10" id="KW-0788">Thiol protease</keyword>
<dbReference type="GO" id="GO:0006915">
    <property type="term" value="P:apoptotic process"/>
    <property type="evidence" value="ECO:0007669"/>
    <property type="project" value="UniProtKB-KW"/>
</dbReference>
<dbReference type="FunFam" id="3.40.50.1460:FF:000008">
    <property type="entry name" value="caspase-8 isoform X1"/>
    <property type="match status" value="1"/>
</dbReference>
<evidence type="ECO:0000259" key="20">
    <source>
        <dbReference type="PROSITE" id="PS50208"/>
    </source>
</evidence>
<dbReference type="SUPFAM" id="SSF52129">
    <property type="entry name" value="Caspase-like"/>
    <property type="match status" value="1"/>
</dbReference>
<feature type="domain" description="Caspase family p20" evidence="20">
    <location>
        <begin position="242"/>
        <end position="374"/>
    </location>
</feature>
<evidence type="ECO:0000256" key="12">
    <source>
        <dbReference type="ARBA" id="ARBA00023242"/>
    </source>
</evidence>
<evidence type="ECO:0000256" key="10">
    <source>
        <dbReference type="ARBA" id="ARBA00022807"/>
    </source>
</evidence>
<dbReference type="SMART" id="SM00031">
    <property type="entry name" value="DED"/>
    <property type="match status" value="1"/>
</dbReference>
<evidence type="ECO:0000256" key="13">
    <source>
        <dbReference type="ARBA" id="ARBA00051626"/>
    </source>
</evidence>
<dbReference type="GO" id="GO:0051604">
    <property type="term" value="P:protein maturation"/>
    <property type="evidence" value="ECO:0007669"/>
    <property type="project" value="UniProtKB-ARBA"/>
</dbReference>
<dbReference type="OMA" id="WNRIEDG"/>
<keyword evidence="11" id="KW-0865">Zymogen</keyword>
<evidence type="ECO:0000256" key="5">
    <source>
        <dbReference type="ARBA" id="ARBA00022553"/>
    </source>
</evidence>
<dbReference type="GO" id="GO:0005886">
    <property type="term" value="C:plasma membrane"/>
    <property type="evidence" value="ECO:0007669"/>
    <property type="project" value="UniProtKB-ARBA"/>
</dbReference>
<dbReference type="InterPro" id="IPR001309">
    <property type="entry name" value="Pept_C14_p20"/>
</dbReference>
<evidence type="ECO:0000256" key="7">
    <source>
        <dbReference type="ARBA" id="ARBA00022703"/>
    </source>
</evidence>
<dbReference type="InterPro" id="IPR001875">
    <property type="entry name" value="DED_dom"/>
</dbReference>
<dbReference type="PROSITE" id="PS01121">
    <property type="entry name" value="CASPASE_HIS"/>
    <property type="match status" value="1"/>
</dbReference>
<evidence type="ECO:0000256" key="14">
    <source>
        <dbReference type="ARBA" id="ARBA00066479"/>
    </source>
</evidence>
<evidence type="ECO:0000256" key="1">
    <source>
        <dbReference type="ARBA" id="ARBA00004123"/>
    </source>
</evidence>
<evidence type="ECO:0000259" key="18">
    <source>
        <dbReference type="PROSITE" id="PS50168"/>
    </source>
</evidence>
<comment type="subcellular location">
    <subcellularLocation>
        <location evidence="2">Cytoplasm</location>
    </subcellularLocation>
    <subcellularLocation>
        <location evidence="1">Nucleus</location>
    </subcellularLocation>
</comment>
<dbReference type="Gene3D" id="3.40.50.1460">
    <property type="match status" value="1"/>
</dbReference>
<dbReference type="PRINTS" id="PR00376">
    <property type="entry name" value="IL1BCENZYME"/>
</dbReference>
<reference evidence="21" key="3">
    <citation type="submission" date="2025-09" db="UniProtKB">
        <authorList>
            <consortium name="Ensembl"/>
        </authorList>
    </citation>
    <scope>IDENTIFICATION</scope>
</reference>
<comment type="catalytic activity">
    <reaction evidence="13">
        <text>Strict requirement for Asp at position P1 and has a preferred cleavage sequence of (Leu/Asp/Val)-Glu-Thr-Asp-|-(Gly/Ser/Ala).</text>
        <dbReference type="EC" id="3.4.22.61"/>
    </reaction>
</comment>
<reference evidence="22" key="1">
    <citation type="submission" date="2011-08" db="EMBL/GenBank/DDBJ databases">
        <title>The draft genome of Latimeria chalumnae.</title>
        <authorList>
            <person name="Di Palma F."/>
            <person name="Alfoldi J."/>
            <person name="Johnson J."/>
            <person name="Berlin A."/>
            <person name="Gnerre S."/>
            <person name="Jaffe D."/>
            <person name="MacCallum I."/>
            <person name="Young S."/>
            <person name="Walker B.J."/>
            <person name="Lander E."/>
            <person name="Lindblad-Toh K."/>
        </authorList>
    </citation>
    <scope>NUCLEOTIDE SEQUENCE [LARGE SCALE GENOMIC DNA]</scope>
    <source>
        <strain evidence="22">Wild caught</strain>
    </source>
</reference>
<keyword evidence="4" id="KW-0963">Cytoplasm</keyword>
<dbReference type="Pfam" id="PF01335">
    <property type="entry name" value="DED"/>
    <property type="match status" value="1"/>
</dbReference>
<feature type="active site" evidence="16">
    <location>
        <position position="327"/>
    </location>
</feature>
<dbReference type="PANTHER" id="PTHR48169:SF7">
    <property type="entry name" value="CASPASE 10"/>
    <property type="match status" value="1"/>
</dbReference>
<comment type="similarity">
    <text evidence="3 17">Belongs to the peptidase C14A family.</text>
</comment>
<dbReference type="STRING" id="7897.ENSLACP00000004747"/>
<keyword evidence="12" id="KW-0539">Nucleus</keyword>
<dbReference type="CDD" id="cd00032">
    <property type="entry name" value="CASc"/>
    <property type="match status" value="1"/>
</dbReference>
<dbReference type="EMBL" id="AFYH01065234">
    <property type="status" value="NOT_ANNOTATED_CDS"/>
    <property type="molecule type" value="Genomic_DNA"/>
</dbReference>
<dbReference type="EC" id="3.4.22.61" evidence="14"/>
<dbReference type="PROSITE" id="PS50168">
    <property type="entry name" value="DED"/>
    <property type="match status" value="1"/>
</dbReference>
<dbReference type="Gene3D" id="1.10.533.10">
    <property type="entry name" value="Death Domain, Fas"/>
    <property type="match status" value="2"/>
</dbReference>
<dbReference type="PROSITE" id="PS50208">
    <property type="entry name" value="CASPASE_P20"/>
    <property type="match status" value="1"/>
</dbReference>
<dbReference type="GO" id="GO:0005634">
    <property type="term" value="C:nucleus"/>
    <property type="evidence" value="ECO:0007669"/>
    <property type="project" value="UniProtKB-SubCell"/>
</dbReference>
<keyword evidence="7" id="KW-0053">Apoptosis</keyword>
<dbReference type="Ensembl" id="ENSLACT00000004787.1">
    <property type="protein sequence ID" value="ENSLACP00000004747.1"/>
    <property type="gene ID" value="ENSLACG00000004220.1"/>
</dbReference>
<dbReference type="EMBL" id="AFYH01065236">
    <property type="status" value="NOT_ANNOTATED_CDS"/>
    <property type="molecule type" value="Genomic_DNA"/>
</dbReference>
<dbReference type="PROSITE" id="PS50207">
    <property type="entry name" value="CASPASE_P10"/>
    <property type="match status" value="1"/>
</dbReference>
<evidence type="ECO:0000256" key="15">
    <source>
        <dbReference type="ARBA" id="ARBA00068172"/>
    </source>
</evidence>
<evidence type="ECO:0000256" key="6">
    <source>
        <dbReference type="ARBA" id="ARBA00022670"/>
    </source>
</evidence>
<dbReference type="PROSITE" id="PS01122">
    <property type="entry name" value="CASPASE_CYS"/>
    <property type="match status" value="1"/>
</dbReference>
<evidence type="ECO:0000256" key="11">
    <source>
        <dbReference type="ARBA" id="ARBA00023145"/>
    </source>
</evidence>
<dbReference type="Pfam" id="PF00656">
    <property type="entry name" value="Peptidase_C14"/>
    <property type="match status" value="1"/>
</dbReference>
<dbReference type="SUPFAM" id="SSF47986">
    <property type="entry name" value="DEATH domain"/>
    <property type="match status" value="2"/>
</dbReference>
<dbReference type="GO" id="GO:0006508">
    <property type="term" value="P:proteolysis"/>
    <property type="evidence" value="ECO:0007669"/>
    <property type="project" value="UniProtKB-KW"/>
</dbReference>
<evidence type="ECO:0000259" key="19">
    <source>
        <dbReference type="PROSITE" id="PS50207"/>
    </source>
</evidence>
<dbReference type="InterPro" id="IPR015917">
    <property type="entry name" value="Pept_C14A"/>
</dbReference>
<evidence type="ECO:0000256" key="9">
    <source>
        <dbReference type="ARBA" id="ARBA00022801"/>
    </source>
</evidence>
<keyword evidence="6" id="KW-0645">Protease</keyword>
<dbReference type="GO" id="GO:0043065">
    <property type="term" value="P:positive regulation of apoptotic process"/>
    <property type="evidence" value="ECO:0007669"/>
    <property type="project" value="UniProtKB-ARBA"/>
</dbReference>
<feature type="active site" evidence="16">
    <location>
        <position position="370"/>
    </location>
</feature>
<dbReference type="GO" id="GO:0032991">
    <property type="term" value="C:protein-containing complex"/>
    <property type="evidence" value="ECO:0007669"/>
    <property type="project" value="UniProtKB-ARBA"/>
</dbReference>
<dbReference type="InterPro" id="IPR011600">
    <property type="entry name" value="Pept_C14_caspase"/>
</dbReference>
<reference evidence="21" key="2">
    <citation type="submission" date="2025-08" db="UniProtKB">
        <authorList>
            <consortium name="Ensembl"/>
        </authorList>
    </citation>
    <scope>IDENTIFICATION</scope>
</reference>
<sequence length="486" mass="55800">MISRSTLHNIDEHLDKENVEALKFLCLDYIPQKAQEAIADGQDLFNALEKRGLSEENNFILPELLYRIKRIDLLNKLKLKKDEVEKELSIPGRAKISVYSVFFYKIFKKIDNLLHLKTYAYIKMHEPCLMSCKIIKELKTMLEVLIEMEKKGILGEYDLKELKEVCGNVNFTLVEKIENYEKKMKEGKASLVLSHFRSTKSTIKFVYTCENSRSGDVLQALPAYSTSELEQIAKAYKMNSRPRGHFLLINNNNFTEARCKVQKLKDLKDRKGTSKDADTLCSVFEWLHFEVDVHTDLTAEKILLTVEDYKRKDHRERDCFVFCILTHGEKGTVYGTDGQSVSISDITSCFTGKNCPSLFGKPKVFFIQACQGSSVQKPVYIETDSTVLDPLLDPEVKNSLPNEADFLIGMATVEESLSYRSVNTGTWYIQALCKNLKEMCPRGEDVLSILTSVNNEVSQKFDPYRKGKQMPEPRFTLRKKLIFTVD</sequence>
<keyword evidence="9" id="KW-0378">Hydrolase</keyword>
<evidence type="ECO:0000256" key="2">
    <source>
        <dbReference type="ARBA" id="ARBA00004496"/>
    </source>
</evidence>
<keyword evidence="5" id="KW-0597">Phosphoprotein</keyword>
<dbReference type="InterPro" id="IPR002138">
    <property type="entry name" value="Pept_C14_p10"/>
</dbReference>
<dbReference type="GeneTree" id="ENSGT00940000160319"/>
<dbReference type="FunCoup" id="H3A526">
    <property type="interactions" value="966"/>
</dbReference>
<dbReference type="EMBL" id="AFYH01065233">
    <property type="status" value="NOT_ANNOTATED_CDS"/>
    <property type="molecule type" value="Genomic_DNA"/>
</dbReference>
<feature type="domain" description="Caspase family p10" evidence="19">
    <location>
        <begin position="396"/>
        <end position="485"/>
    </location>
</feature>
<dbReference type="InterPro" id="IPR033139">
    <property type="entry name" value="Caspase_cys_AS"/>
</dbReference>
<evidence type="ECO:0000256" key="3">
    <source>
        <dbReference type="ARBA" id="ARBA00010134"/>
    </source>
</evidence>
<dbReference type="eggNOG" id="KOG3573">
    <property type="taxonomic scope" value="Eukaryota"/>
</dbReference>
<evidence type="ECO:0000313" key="22">
    <source>
        <dbReference type="Proteomes" id="UP000008672"/>
    </source>
</evidence>
<organism evidence="21 22">
    <name type="scientific">Latimeria chalumnae</name>
    <name type="common">Coelacanth</name>
    <dbReference type="NCBI Taxonomy" id="7897"/>
    <lineage>
        <taxon>Eukaryota</taxon>
        <taxon>Metazoa</taxon>
        <taxon>Chordata</taxon>
        <taxon>Craniata</taxon>
        <taxon>Vertebrata</taxon>
        <taxon>Euteleostomi</taxon>
        <taxon>Coelacanthiformes</taxon>
        <taxon>Coelacanthidae</taxon>
        <taxon>Latimeria</taxon>
    </lineage>
</organism>
<dbReference type="InParanoid" id="H3A526"/>
<proteinExistence type="inferred from homology"/>
<feature type="domain" description="DED" evidence="18">
    <location>
        <begin position="2"/>
        <end position="79"/>
    </location>
</feature>
<evidence type="ECO:0000256" key="16">
    <source>
        <dbReference type="PIRSR" id="PIRSR038001-1"/>
    </source>
</evidence>
<evidence type="ECO:0000256" key="4">
    <source>
        <dbReference type="ARBA" id="ARBA00022490"/>
    </source>
</evidence>
<dbReference type="EMBL" id="AFYH01065235">
    <property type="status" value="NOT_ANNOTATED_CDS"/>
    <property type="molecule type" value="Genomic_DNA"/>
</dbReference>
<dbReference type="GO" id="GO:0005737">
    <property type="term" value="C:cytoplasm"/>
    <property type="evidence" value="ECO:0007669"/>
    <property type="project" value="UniProtKB-SubCell"/>
</dbReference>
<dbReference type="GO" id="GO:0004197">
    <property type="term" value="F:cysteine-type endopeptidase activity"/>
    <property type="evidence" value="ECO:0007669"/>
    <property type="project" value="InterPro"/>
</dbReference>
<dbReference type="InterPro" id="IPR011029">
    <property type="entry name" value="DEATH-like_dom_sf"/>
</dbReference>
<dbReference type="InterPro" id="IPR016129">
    <property type="entry name" value="Caspase_his_AS"/>
</dbReference>
<name>H3A526_LATCH</name>
<keyword evidence="22" id="KW-1185">Reference proteome</keyword>
<protein>
    <recommendedName>
        <fullName evidence="15">Caspase-8</fullName>
        <ecNumber evidence="14">3.4.22.61</ecNumber>
    </recommendedName>
</protein>
<dbReference type="AlphaFoldDB" id="H3A526"/>
<dbReference type="InterPro" id="IPR029030">
    <property type="entry name" value="Caspase-like_dom_sf"/>
</dbReference>
<dbReference type="SMART" id="SM00115">
    <property type="entry name" value="CASc"/>
    <property type="match status" value="1"/>
</dbReference>
<evidence type="ECO:0000313" key="21">
    <source>
        <dbReference type="Ensembl" id="ENSLACP00000004747.1"/>
    </source>
</evidence>
<evidence type="ECO:0000256" key="17">
    <source>
        <dbReference type="RuleBase" id="RU003971"/>
    </source>
</evidence>
<dbReference type="PANTHER" id="PTHR48169">
    <property type="entry name" value="DED DOMAIN-CONTAINING PROTEIN"/>
    <property type="match status" value="1"/>
</dbReference>
<evidence type="ECO:0000256" key="8">
    <source>
        <dbReference type="ARBA" id="ARBA00022737"/>
    </source>
</evidence>
<accession>H3A526</accession>
<keyword evidence="8" id="KW-0677">Repeat</keyword>
<dbReference type="Proteomes" id="UP000008672">
    <property type="component" value="Unassembled WGS sequence"/>
</dbReference>